<dbReference type="Pfam" id="PF06831">
    <property type="entry name" value="H2TH"/>
    <property type="match status" value="1"/>
</dbReference>
<keyword evidence="20" id="KW-1185">Reference proteome</keyword>
<keyword evidence="6" id="KW-0227">DNA damage</keyword>
<dbReference type="InterPro" id="IPR000214">
    <property type="entry name" value="Znf_DNA_glyclase/AP_lyase"/>
</dbReference>
<evidence type="ECO:0000256" key="15">
    <source>
        <dbReference type="ARBA" id="ARBA00044632"/>
    </source>
</evidence>
<dbReference type="InterPro" id="IPR015886">
    <property type="entry name" value="H2TH_FPG"/>
</dbReference>
<evidence type="ECO:0000259" key="18">
    <source>
        <dbReference type="PROSITE" id="PS51068"/>
    </source>
</evidence>
<dbReference type="PANTHER" id="PTHR22993">
    <property type="entry name" value="FORMAMIDOPYRIMIDINE-DNA GLYCOSYLASE"/>
    <property type="match status" value="1"/>
</dbReference>
<evidence type="ECO:0000256" key="1">
    <source>
        <dbReference type="ARBA" id="ARBA00001668"/>
    </source>
</evidence>
<evidence type="ECO:0000313" key="19">
    <source>
        <dbReference type="EMBL" id="RPF57730.1"/>
    </source>
</evidence>
<evidence type="ECO:0000256" key="8">
    <source>
        <dbReference type="ARBA" id="ARBA00022801"/>
    </source>
</evidence>
<dbReference type="GO" id="GO:0008270">
    <property type="term" value="F:zinc ion binding"/>
    <property type="evidence" value="ECO:0007669"/>
    <property type="project" value="UniProtKB-KW"/>
</dbReference>
<keyword evidence="5" id="KW-0479">Metal-binding</keyword>
<organism evidence="19 20">
    <name type="scientific">Abyssicoccus albus</name>
    <dbReference type="NCBI Taxonomy" id="1817405"/>
    <lineage>
        <taxon>Bacteria</taxon>
        <taxon>Bacillati</taxon>
        <taxon>Bacillota</taxon>
        <taxon>Bacilli</taxon>
        <taxon>Bacillales</taxon>
        <taxon>Abyssicoccaceae</taxon>
    </lineage>
</organism>
<dbReference type="InterPro" id="IPR010979">
    <property type="entry name" value="Ribosomal_uS13-like_H2TH"/>
</dbReference>
<dbReference type="Pfam" id="PF01149">
    <property type="entry name" value="Fapy_DNA_glyco"/>
    <property type="match status" value="1"/>
</dbReference>
<reference evidence="19 20" key="1">
    <citation type="submission" date="2018-11" db="EMBL/GenBank/DDBJ databases">
        <title>Genomic Encyclopedia of Type Strains, Phase IV (KMG-IV): sequencing the most valuable type-strain genomes for metagenomic binning, comparative biology and taxonomic classification.</title>
        <authorList>
            <person name="Goeker M."/>
        </authorList>
    </citation>
    <scope>NUCLEOTIDE SEQUENCE [LARGE SCALE GENOMIC DNA]</scope>
    <source>
        <strain evidence="19 20">DSM 29158</strain>
    </source>
</reference>
<keyword evidence="9" id="KW-0862">Zinc</keyword>
<evidence type="ECO:0000256" key="10">
    <source>
        <dbReference type="ARBA" id="ARBA00023125"/>
    </source>
</evidence>
<dbReference type="OrthoDB" id="9800855at2"/>
<protein>
    <submittedName>
        <fullName evidence="19">DNA-(Apurinic or apyrimidinic site) lyase</fullName>
    </submittedName>
</protein>
<evidence type="ECO:0000256" key="5">
    <source>
        <dbReference type="ARBA" id="ARBA00022723"/>
    </source>
</evidence>
<evidence type="ECO:0000256" key="2">
    <source>
        <dbReference type="ARBA" id="ARBA00001947"/>
    </source>
</evidence>
<dbReference type="SUPFAM" id="SSF57716">
    <property type="entry name" value="Glucocorticoid receptor-like (DNA-binding domain)"/>
    <property type="match status" value="1"/>
</dbReference>
<dbReference type="Proteomes" id="UP000277108">
    <property type="component" value="Unassembled WGS sequence"/>
</dbReference>
<evidence type="ECO:0000256" key="13">
    <source>
        <dbReference type="ARBA" id="ARBA00023268"/>
    </source>
</evidence>
<dbReference type="GO" id="GO:0140078">
    <property type="term" value="F:class I DNA-(apurinic or apyrimidinic site) endonuclease activity"/>
    <property type="evidence" value="ECO:0007669"/>
    <property type="project" value="UniProtKB-EC"/>
</dbReference>
<keyword evidence="8" id="KW-0378">Hydrolase</keyword>
<dbReference type="NCBIfam" id="TIGR00577">
    <property type="entry name" value="fpg"/>
    <property type="match status" value="1"/>
</dbReference>
<comment type="catalytic activity">
    <reaction evidence="15">
        <text>2'-deoxyribonucleotide-(2'-deoxyribose 5'-phosphate)-2'-deoxyribonucleotide-DNA = a 3'-end 2'-deoxyribonucleotide-(2,3-dehydro-2,3-deoxyribose 5'-phosphate)-DNA + a 5'-end 5'-phospho-2'-deoxyribonucleoside-DNA + H(+)</text>
        <dbReference type="Rhea" id="RHEA:66592"/>
        <dbReference type="Rhea" id="RHEA-COMP:13180"/>
        <dbReference type="Rhea" id="RHEA-COMP:16897"/>
        <dbReference type="Rhea" id="RHEA-COMP:17067"/>
        <dbReference type="ChEBI" id="CHEBI:15378"/>
        <dbReference type="ChEBI" id="CHEBI:136412"/>
        <dbReference type="ChEBI" id="CHEBI:157695"/>
        <dbReference type="ChEBI" id="CHEBI:167181"/>
        <dbReference type="EC" id="4.2.99.18"/>
    </reaction>
</comment>
<keyword evidence="14" id="KW-0326">Glycosidase</keyword>
<comment type="cofactor">
    <cofactor evidence="2">
        <name>Zn(2+)</name>
        <dbReference type="ChEBI" id="CHEBI:29105"/>
    </cofactor>
</comment>
<dbReference type="SMART" id="SM00898">
    <property type="entry name" value="Fapy_DNA_glyco"/>
    <property type="match status" value="1"/>
</dbReference>
<dbReference type="GO" id="GO:0034039">
    <property type="term" value="F:8-oxo-7,8-dihydroguanine DNA N-glycosylase activity"/>
    <property type="evidence" value="ECO:0007669"/>
    <property type="project" value="TreeGrafter"/>
</dbReference>
<dbReference type="NCBIfam" id="NF002211">
    <property type="entry name" value="PRK01103.1"/>
    <property type="match status" value="1"/>
</dbReference>
<dbReference type="Gene3D" id="1.10.8.50">
    <property type="match status" value="1"/>
</dbReference>
<evidence type="ECO:0000259" key="17">
    <source>
        <dbReference type="PROSITE" id="PS51066"/>
    </source>
</evidence>
<dbReference type="PROSITE" id="PS51068">
    <property type="entry name" value="FPG_CAT"/>
    <property type="match status" value="1"/>
</dbReference>
<comment type="caution">
    <text evidence="19">The sequence shown here is derived from an EMBL/GenBank/DDBJ whole genome shotgun (WGS) entry which is preliminary data.</text>
</comment>
<evidence type="ECO:0000256" key="6">
    <source>
        <dbReference type="ARBA" id="ARBA00022763"/>
    </source>
</evidence>
<evidence type="ECO:0000256" key="14">
    <source>
        <dbReference type="ARBA" id="ARBA00023295"/>
    </source>
</evidence>
<dbReference type="InterPro" id="IPR012319">
    <property type="entry name" value="FPG_cat"/>
</dbReference>
<name>A0A3N5BRQ8_9BACL</name>
<dbReference type="InterPro" id="IPR020629">
    <property type="entry name" value="FPG_Glyclase"/>
</dbReference>
<dbReference type="EMBL" id="RKRK01000002">
    <property type="protein sequence ID" value="RPF57730.1"/>
    <property type="molecule type" value="Genomic_DNA"/>
</dbReference>
<accession>A0A3N5BRQ8</accession>
<evidence type="ECO:0000256" key="7">
    <source>
        <dbReference type="ARBA" id="ARBA00022771"/>
    </source>
</evidence>
<gene>
    <name evidence="19" type="ORF">EDD62_0361</name>
</gene>
<evidence type="ECO:0000256" key="11">
    <source>
        <dbReference type="ARBA" id="ARBA00023204"/>
    </source>
</evidence>
<keyword evidence="7 16" id="KW-0863">Zinc-finger</keyword>
<evidence type="ECO:0000256" key="16">
    <source>
        <dbReference type="PROSITE-ProRule" id="PRU00391"/>
    </source>
</evidence>
<comment type="catalytic activity">
    <reaction evidence="1">
        <text>Hydrolysis of DNA containing ring-opened 7-methylguanine residues, releasing 2,6-diamino-4-hydroxy-5-(N-methyl)formamidopyrimidine.</text>
        <dbReference type="EC" id="3.2.2.23"/>
    </reaction>
</comment>
<dbReference type="PROSITE" id="PS51066">
    <property type="entry name" value="ZF_FPG_2"/>
    <property type="match status" value="1"/>
</dbReference>
<dbReference type="GO" id="GO:0003684">
    <property type="term" value="F:damaged DNA binding"/>
    <property type="evidence" value="ECO:0007669"/>
    <property type="project" value="InterPro"/>
</dbReference>
<dbReference type="InterPro" id="IPR035937">
    <property type="entry name" value="FPG_N"/>
</dbReference>
<dbReference type="AlphaFoldDB" id="A0A3N5BRQ8"/>
<evidence type="ECO:0000256" key="4">
    <source>
        <dbReference type="ARBA" id="ARBA00011245"/>
    </source>
</evidence>
<evidence type="ECO:0000256" key="3">
    <source>
        <dbReference type="ARBA" id="ARBA00009409"/>
    </source>
</evidence>
<dbReference type="FunFam" id="1.10.8.50:FF:000003">
    <property type="entry name" value="Formamidopyrimidine-DNA glycosylase"/>
    <property type="match status" value="1"/>
</dbReference>
<dbReference type="RefSeq" id="WP_123807306.1">
    <property type="nucleotide sequence ID" value="NZ_RKRK01000002.1"/>
</dbReference>
<keyword evidence="11" id="KW-0234">DNA repair</keyword>
<dbReference type="CDD" id="cd08966">
    <property type="entry name" value="EcFpg-like_N"/>
    <property type="match status" value="1"/>
</dbReference>
<keyword evidence="13" id="KW-0511">Multifunctional enzyme</keyword>
<sequence>MPELPEVQLVVDDLKTIEGYTIESISLSDRIKLSHRQGKMAVVKHENLQQFEQSLIGQKINTIERRGKYIVMQLTNPINDKVVIAHLGMSGRFEINTNRVSSIPHTHTTFELNYETKTVYLHYIDPRRFGELRVLDHINEFKPFQQMAPEPFGIEGEAYFIDRFKQFKLNRSTISIKQFIMDAENVVGCGNIYANEALFICRIHPLRKVHVLTERKMRELYKEIVKLFIKSIERGGSSIHSYVHMDGEIGSMQDEFLIYQKKLCPICQKKVTSRRINQRNSFYCTNCQK</sequence>
<proteinExistence type="inferred from homology"/>
<dbReference type="GO" id="GO:0003690">
    <property type="term" value="F:double-stranded DNA binding"/>
    <property type="evidence" value="ECO:0007669"/>
    <property type="project" value="UniProtKB-ARBA"/>
</dbReference>
<evidence type="ECO:0000313" key="20">
    <source>
        <dbReference type="Proteomes" id="UP000277108"/>
    </source>
</evidence>
<keyword evidence="10" id="KW-0238">DNA-binding</keyword>
<evidence type="ECO:0000256" key="9">
    <source>
        <dbReference type="ARBA" id="ARBA00022833"/>
    </source>
</evidence>
<feature type="domain" description="Formamidopyrimidine-DNA glycosylase catalytic" evidence="18">
    <location>
        <begin position="2"/>
        <end position="130"/>
    </location>
</feature>
<comment type="similarity">
    <text evidence="3">Belongs to the FPG family.</text>
</comment>
<feature type="domain" description="FPG-type" evidence="17">
    <location>
        <begin position="257"/>
        <end position="289"/>
    </location>
</feature>
<dbReference type="SUPFAM" id="SSF46946">
    <property type="entry name" value="S13-like H2TH domain"/>
    <property type="match status" value="1"/>
</dbReference>
<dbReference type="SMART" id="SM01232">
    <property type="entry name" value="H2TH"/>
    <property type="match status" value="1"/>
</dbReference>
<evidence type="ECO:0000256" key="12">
    <source>
        <dbReference type="ARBA" id="ARBA00023239"/>
    </source>
</evidence>
<comment type="subunit">
    <text evidence="4">Monomer.</text>
</comment>
<dbReference type="Gene3D" id="3.20.190.10">
    <property type="entry name" value="MutM-like, N-terminal"/>
    <property type="match status" value="1"/>
</dbReference>
<dbReference type="GO" id="GO:0006284">
    <property type="term" value="P:base-excision repair"/>
    <property type="evidence" value="ECO:0007669"/>
    <property type="project" value="InterPro"/>
</dbReference>
<keyword evidence="12 19" id="KW-0456">Lyase</keyword>
<dbReference type="PANTHER" id="PTHR22993:SF9">
    <property type="entry name" value="FORMAMIDOPYRIMIDINE-DNA GLYCOSYLASE"/>
    <property type="match status" value="1"/>
</dbReference>
<dbReference type="SUPFAM" id="SSF81624">
    <property type="entry name" value="N-terminal domain of MutM-like DNA repair proteins"/>
    <property type="match status" value="1"/>
</dbReference>